<reference evidence="2 3" key="1">
    <citation type="submission" date="2019-02" db="EMBL/GenBank/DDBJ databases">
        <title>Deep-cultivation of Planctomycetes and their phenomic and genomic characterization uncovers novel biology.</title>
        <authorList>
            <person name="Wiegand S."/>
            <person name="Jogler M."/>
            <person name="Boedeker C."/>
            <person name="Pinto D."/>
            <person name="Vollmers J."/>
            <person name="Rivas-Marin E."/>
            <person name="Kohn T."/>
            <person name="Peeters S.H."/>
            <person name="Heuer A."/>
            <person name="Rast P."/>
            <person name="Oberbeckmann S."/>
            <person name="Bunk B."/>
            <person name="Jeske O."/>
            <person name="Meyerdierks A."/>
            <person name="Storesund J.E."/>
            <person name="Kallscheuer N."/>
            <person name="Luecker S."/>
            <person name="Lage O.M."/>
            <person name="Pohl T."/>
            <person name="Merkel B.J."/>
            <person name="Hornburger P."/>
            <person name="Mueller R.-W."/>
            <person name="Bruemmer F."/>
            <person name="Labrenz M."/>
            <person name="Spormann A.M."/>
            <person name="Op Den Camp H."/>
            <person name="Overmann J."/>
            <person name="Amann R."/>
            <person name="Jetten M.S.M."/>
            <person name="Mascher T."/>
            <person name="Medema M.H."/>
            <person name="Devos D.P."/>
            <person name="Kaster A.-K."/>
            <person name="Ovreas L."/>
            <person name="Rohde M."/>
            <person name="Galperin M.Y."/>
            <person name="Jogler C."/>
        </authorList>
    </citation>
    <scope>NUCLEOTIDE SEQUENCE [LARGE SCALE GENOMIC DNA]</scope>
    <source>
        <strain evidence="2 3">CA13</strain>
    </source>
</reference>
<dbReference type="SUPFAM" id="SSF48208">
    <property type="entry name" value="Six-hairpin glycosidases"/>
    <property type="match status" value="1"/>
</dbReference>
<name>A0A5C5YVA3_9BACT</name>
<keyword evidence="2" id="KW-0378">Hydrolase</keyword>
<dbReference type="GO" id="GO:0005975">
    <property type="term" value="P:carbohydrate metabolic process"/>
    <property type="evidence" value="ECO:0007669"/>
    <property type="project" value="InterPro"/>
</dbReference>
<dbReference type="PIRSF" id="PIRSF021505">
    <property type="entry name" value="O_gly_hdrol"/>
    <property type="match status" value="1"/>
</dbReference>
<dbReference type="EMBL" id="SJPJ01000001">
    <property type="protein sequence ID" value="TWT78905.1"/>
    <property type="molecule type" value="Genomic_DNA"/>
</dbReference>
<dbReference type="InterPro" id="IPR014512">
    <property type="entry name" value="O_gly_hydro"/>
</dbReference>
<feature type="chain" id="PRO_5023029016" evidence="1">
    <location>
        <begin position="34"/>
        <end position="370"/>
    </location>
</feature>
<evidence type="ECO:0000256" key="1">
    <source>
        <dbReference type="SAM" id="SignalP"/>
    </source>
</evidence>
<dbReference type="PANTHER" id="PTHR47791:SF3">
    <property type="entry name" value="MEIOTICALLY UP-REGULATED GENE 191 PROTEIN"/>
    <property type="match status" value="1"/>
</dbReference>
<organism evidence="2 3">
    <name type="scientific">Novipirellula herctigrandis</name>
    <dbReference type="NCBI Taxonomy" id="2527986"/>
    <lineage>
        <taxon>Bacteria</taxon>
        <taxon>Pseudomonadati</taxon>
        <taxon>Planctomycetota</taxon>
        <taxon>Planctomycetia</taxon>
        <taxon>Pirellulales</taxon>
        <taxon>Pirellulaceae</taxon>
        <taxon>Novipirellula</taxon>
    </lineage>
</organism>
<comment type="caution">
    <text evidence="2">The sequence shown here is derived from an EMBL/GenBank/DDBJ whole genome shotgun (WGS) entry which is preliminary data.</text>
</comment>
<feature type="signal peptide" evidence="1">
    <location>
        <begin position="1"/>
        <end position="33"/>
    </location>
</feature>
<evidence type="ECO:0000313" key="3">
    <source>
        <dbReference type="Proteomes" id="UP000315010"/>
    </source>
</evidence>
<dbReference type="InterPro" id="IPR005198">
    <property type="entry name" value="Glyco_hydro_76"/>
</dbReference>
<dbReference type="PANTHER" id="PTHR47791">
    <property type="entry name" value="MEIOTICALLY UP-REGULATED GENE 191 PROTEIN"/>
    <property type="match status" value="1"/>
</dbReference>
<dbReference type="InterPro" id="IPR053169">
    <property type="entry name" value="MUG_Protein"/>
</dbReference>
<dbReference type="RefSeq" id="WP_146394058.1">
    <property type="nucleotide sequence ID" value="NZ_SJPJ01000001.1"/>
</dbReference>
<dbReference type="Proteomes" id="UP000315010">
    <property type="component" value="Unassembled WGS sequence"/>
</dbReference>
<dbReference type="OrthoDB" id="2505409at2"/>
<keyword evidence="1" id="KW-0732">Signal</keyword>
<protein>
    <submittedName>
        <fullName evidence="2">Glycosyl hydrolase family 76</fullName>
    </submittedName>
</protein>
<dbReference type="InterPro" id="IPR008928">
    <property type="entry name" value="6-hairpin_glycosidase_sf"/>
</dbReference>
<dbReference type="Pfam" id="PF03663">
    <property type="entry name" value="Glyco_hydro_76"/>
    <property type="match status" value="1"/>
</dbReference>
<sequence precursor="true">MESVQHVTSFRNAGLILLAMVVSSFLFASPARAVTPAEADAAFGALNQVYWDSSSKFFHKDEQGKENADFWFSAQLWDTVMDQYDRTGREEVKQQIHDVYDGFIGKYPDWTTNKYNDDIMWWAIACTRAFIITKDSRYLEKAKVSFDFVYDNFLDDKMGGGLYWLNERTSKNSCINSPAAIAAVRLSVLLKDDAYLAKGKSLYDWQKRTLTDGNGKVFDSIGYSNRRRRNRVATFSLTYNQGTFVGAAVLLYQQTNDKTYLDDAIMTAQWTKDNLCVTAQKILRSEGTGDGGAFKGIFVRYMKLLINQCGRKEFLPWMKANADSAWKNRRLADDIMGDDWTVSAGNDIQSQSATSAVAALLCFADDAPQD</sequence>
<keyword evidence="3" id="KW-1185">Reference proteome</keyword>
<gene>
    <name evidence="2" type="ORF">CA13_03020</name>
</gene>
<proteinExistence type="predicted"/>
<accession>A0A5C5YVA3</accession>
<dbReference type="GO" id="GO:0016787">
    <property type="term" value="F:hydrolase activity"/>
    <property type="evidence" value="ECO:0007669"/>
    <property type="project" value="UniProtKB-KW"/>
</dbReference>
<dbReference type="AlphaFoldDB" id="A0A5C5YVA3"/>
<dbReference type="Gene3D" id="1.50.10.20">
    <property type="match status" value="1"/>
</dbReference>
<evidence type="ECO:0000313" key="2">
    <source>
        <dbReference type="EMBL" id="TWT78905.1"/>
    </source>
</evidence>